<evidence type="ECO:0000256" key="15">
    <source>
        <dbReference type="ARBA" id="ARBA00023180"/>
    </source>
</evidence>
<dbReference type="PANTHER" id="PTHR48063:SF101">
    <property type="entry name" value="LRR RECEPTOR-LIKE SERINE_THREONINE-PROTEIN KINASE FLS2"/>
    <property type="match status" value="1"/>
</dbReference>
<dbReference type="Proteomes" id="UP001374584">
    <property type="component" value="Unassembled WGS sequence"/>
</dbReference>
<evidence type="ECO:0000256" key="2">
    <source>
        <dbReference type="ARBA" id="ARBA00004251"/>
    </source>
</evidence>
<dbReference type="AlphaFoldDB" id="A0AAN9MJU3"/>
<evidence type="ECO:0000256" key="4">
    <source>
        <dbReference type="ARBA" id="ARBA00022475"/>
    </source>
</evidence>
<dbReference type="InterPro" id="IPR013210">
    <property type="entry name" value="LRR_N_plant-typ"/>
</dbReference>
<dbReference type="InterPro" id="IPR003604">
    <property type="entry name" value="Matrin/U1-like-C_Znf_C2H2"/>
</dbReference>
<keyword evidence="14" id="KW-0675">Receptor</keyword>
<dbReference type="GO" id="GO:0005886">
    <property type="term" value="C:plasma membrane"/>
    <property type="evidence" value="ECO:0007669"/>
    <property type="project" value="UniProtKB-SubCell"/>
</dbReference>
<evidence type="ECO:0000256" key="6">
    <source>
        <dbReference type="ARBA" id="ARBA00022692"/>
    </source>
</evidence>
<organism evidence="20 21">
    <name type="scientific">Phaseolus coccineus</name>
    <name type="common">Scarlet runner bean</name>
    <name type="synonym">Phaseolus multiflorus</name>
    <dbReference type="NCBI Taxonomy" id="3886"/>
    <lineage>
        <taxon>Eukaryota</taxon>
        <taxon>Viridiplantae</taxon>
        <taxon>Streptophyta</taxon>
        <taxon>Embryophyta</taxon>
        <taxon>Tracheophyta</taxon>
        <taxon>Spermatophyta</taxon>
        <taxon>Magnoliopsida</taxon>
        <taxon>eudicotyledons</taxon>
        <taxon>Gunneridae</taxon>
        <taxon>Pentapetalae</taxon>
        <taxon>rosids</taxon>
        <taxon>fabids</taxon>
        <taxon>Fabales</taxon>
        <taxon>Fabaceae</taxon>
        <taxon>Papilionoideae</taxon>
        <taxon>50 kb inversion clade</taxon>
        <taxon>NPAAA clade</taxon>
        <taxon>indigoferoid/millettioid clade</taxon>
        <taxon>Phaseoleae</taxon>
        <taxon>Phaseolus</taxon>
    </lineage>
</organism>
<keyword evidence="21" id="KW-1185">Reference proteome</keyword>
<dbReference type="FunFam" id="3.80.10.10:FF:000383">
    <property type="entry name" value="Leucine-rich repeat receptor protein kinase EMS1"/>
    <property type="match status" value="1"/>
</dbReference>
<dbReference type="InterPro" id="IPR013085">
    <property type="entry name" value="U1-CZ_Znf_C2H2"/>
</dbReference>
<dbReference type="InterPro" id="IPR001611">
    <property type="entry name" value="Leu-rich_rpt"/>
</dbReference>
<dbReference type="GO" id="GO:0008270">
    <property type="term" value="F:zinc ion binding"/>
    <property type="evidence" value="ECO:0007669"/>
    <property type="project" value="UniProtKB-KW"/>
</dbReference>
<dbReference type="PANTHER" id="PTHR48063">
    <property type="entry name" value="LRR RECEPTOR-LIKE KINASE"/>
    <property type="match status" value="1"/>
</dbReference>
<keyword evidence="13 18" id="KW-0472">Membrane</keyword>
<dbReference type="Gene3D" id="3.80.10.10">
    <property type="entry name" value="Ribonuclease Inhibitor"/>
    <property type="match status" value="3"/>
</dbReference>
<dbReference type="FunFam" id="3.80.10.10:FF:000095">
    <property type="entry name" value="LRR receptor-like serine/threonine-protein kinase GSO1"/>
    <property type="match status" value="1"/>
</dbReference>
<comment type="caution">
    <text evidence="20">The sequence shown here is derived from an EMBL/GenBank/DDBJ whole genome shotgun (WGS) entry which is preliminary data.</text>
</comment>
<feature type="region of interest" description="Disordered" evidence="17">
    <location>
        <begin position="885"/>
        <end position="904"/>
    </location>
</feature>
<keyword evidence="12 18" id="KW-1133">Transmembrane helix</keyword>
<dbReference type="Pfam" id="PF00560">
    <property type="entry name" value="LRR_1"/>
    <property type="match status" value="3"/>
</dbReference>
<evidence type="ECO:0000256" key="12">
    <source>
        <dbReference type="ARBA" id="ARBA00022989"/>
    </source>
</evidence>
<dbReference type="Pfam" id="PF06220">
    <property type="entry name" value="zf-U1"/>
    <property type="match status" value="1"/>
</dbReference>
<dbReference type="Pfam" id="PF13855">
    <property type="entry name" value="LRR_8"/>
    <property type="match status" value="2"/>
</dbReference>
<evidence type="ECO:0000256" key="3">
    <source>
        <dbReference type="ARBA" id="ARBA00009592"/>
    </source>
</evidence>
<evidence type="ECO:0000313" key="20">
    <source>
        <dbReference type="EMBL" id="KAK7355241.1"/>
    </source>
</evidence>
<evidence type="ECO:0000256" key="10">
    <source>
        <dbReference type="ARBA" id="ARBA00022771"/>
    </source>
</evidence>
<feature type="domain" description="Matrin-type" evidence="19">
    <location>
        <begin position="11"/>
        <end position="42"/>
    </location>
</feature>
<gene>
    <name evidence="20" type="ORF">VNO80_14491</name>
</gene>
<dbReference type="PROSITE" id="PS50171">
    <property type="entry name" value="ZF_MATRIN"/>
    <property type="match status" value="1"/>
</dbReference>
<dbReference type="GO" id="GO:0005634">
    <property type="term" value="C:nucleus"/>
    <property type="evidence" value="ECO:0007669"/>
    <property type="project" value="UniProtKB-SubCell"/>
</dbReference>
<evidence type="ECO:0000256" key="14">
    <source>
        <dbReference type="ARBA" id="ARBA00023170"/>
    </source>
</evidence>
<sequence length="959" mass="109017">MTEYWVIQGNKWCNFCKIYISNNPSSIRNHELGQRHKDNVAKRLAAMRKENIAKEKEQKETARAIEQIEARSRTRVISIPTLVGSHIVFQRCLPRAFSLHVDHIYPFLKTSLIKAFVEPVNSISFSARSLTLINVVTSSLTVHCNEKDTNILLKFKQRLTDPSELLSSWFPNSDCCQWRGVTCDNITGRVLELSLPCYNIPSQVTALGEIDYQSHCLTGELNLSLLELEHLTYLNLSNNDFKFLQFNSMGSRGNSTNLHYLDLSLNYDIVVYNLHWISNLSSLQYLNLNGVHIRKEIDWLQSVTLLPSLLELHLRDCQLETMYPLLQYANFTSLQLLNLGLNDFVSELPSWLFNLSCHISHIYLFNNQIHGELPEAYPNLRSLKSLVFSSNYLKGPLPNWLGQLEQLQILDLSYNYFSGPIPSCLGNLSSLIQLVLNSNQLNGNLPKDLSQLLNLESLLVAENSLTGTVSERNLLSFSNLKHLSLNSPTLVFDFDPEWTPPYQLEMVEFGNVRDRLPEWLFTQSSLKDLTIVDSTASFEPLEKFWNFSKQLDYFYLVNNTINGDISNVLLSPKLVWLVSNNLRGGMPRLSAEVVILCLNNNSLSGTISPLLCNKMSNKSNLLYFDMGYNHFSGDLKDCWNDWKSLVHVDLGYNNLTGKIPHSMSSLPNLRFLFLESNNLFGEVPVSLKNCQNLWILDIGHNNFFGDIPNWLPQSVKGAIPNCLHNITAMLSSDASTRKVGFSINLPNFKMEIHCSITMLIKGNELQYFNLMNVMDLSNNKLSGSVPLEMYMLTGIQSLNLSHNMLSGTVPKEVGNLEPLESIDLSRNFFSGEIPQTMSSLHYLEVLNLSFNNFMGKIPSGTQLASSNLSYIGNYGLCGPPLSKICPQDEKSRNTNPREEEEEGDESEVHSWFYMGLGIGFAVGFWGVLGNIFFNRRCRYAYFRFVNRTYGFAMRKMNSI</sequence>
<dbReference type="InterPro" id="IPR046956">
    <property type="entry name" value="RLP23-like"/>
</dbReference>
<evidence type="ECO:0000256" key="1">
    <source>
        <dbReference type="ARBA" id="ARBA00004123"/>
    </source>
</evidence>
<evidence type="ECO:0000256" key="7">
    <source>
        <dbReference type="ARBA" id="ARBA00022723"/>
    </source>
</evidence>
<keyword evidence="4" id="KW-1003">Cell membrane</keyword>
<dbReference type="InterPro" id="IPR032675">
    <property type="entry name" value="LRR_dom_sf"/>
</dbReference>
<dbReference type="Gene3D" id="3.30.160.60">
    <property type="entry name" value="Classic Zinc Finger"/>
    <property type="match status" value="1"/>
</dbReference>
<feature type="compositionally biased region" description="Basic and acidic residues" evidence="17">
    <location>
        <begin position="886"/>
        <end position="897"/>
    </location>
</feature>
<comment type="similarity">
    <text evidence="3">Belongs to the RLP family.</text>
</comment>
<evidence type="ECO:0000256" key="5">
    <source>
        <dbReference type="ARBA" id="ARBA00022614"/>
    </source>
</evidence>
<keyword evidence="9" id="KW-0677">Repeat</keyword>
<keyword evidence="6 18" id="KW-0812">Transmembrane</keyword>
<dbReference type="GO" id="GO:0003676">
    <property type="term" value="F:nucleic acid binding"/>
    <property type="evidence" value="ECO:0007669"/>
    <property type="project" value="InterPro"/>
</dbReference>
<dbReference type="SUPFAM" id="SSF52058">
    <property type="entry name" value="L domain-like"/>
    <property type="match status" value="3"/>
</dbReference>
<dbReference type="SMART" id="SM00451">
    <property type="entry name" value="ZnF_U1"/>
    <property type="match status" value="1"/>
</dbReference>
<keyword evidence="5" id="KW-0433">Leucine-rich repeat</keyword>
<dbReference type="SMART" id="SM00369">
    <property type="entry name" value="LRR_TYP"/>
    <property type="match status" value="8"/>
</dbReference>
<reference evidence="20 21" key="1">
    <citation type="submission" date="2024-01" db="EMBL/GenBank/DDBJ databases">
        <title>The genomes of 5 underutilized Papilionoideae crops provide insights into root nodulation and disease resistanc.</title>
        <authorList>
            <person name="Jiang F."/>
        </authorList>
    </citation>
    <scope>NUCLEOTIDE SEQUENCE [LARGE SCALE GENOMIC DNA]</scope>
    <source>
        <strain evidence="20">JINMINGXINNONG_FW02</strain>
        <tissue evidence="20">Leaves</tissue>
    </source>
</reference>
<keyword evidence="11" id="KW-0862">Zinc</keyword>
<evidence type="ECO:0000256" key="13">
    <source>
        <dbReference type="ARBA" id="ARBA00023136"/>
    </source>
</evidence>
<evidence type="ECO:0000256" key="11">
    <source>
        <dbReference type="ARBA" id="ARBA00022833"/>
    </source>
</evidence>
<evidence type="ECO:0000313" key="21">
    <source>
        <dbReference type="Proteomes" id="UP001374584"/>
    </source>
</evidence>
<proteinExistence type="inferred from homology"/>
<comment type="subcellular location">
    <subcellularLocation>
        <location evidence="2">Cell membrane</location>
        <topology evidence="2">Single-pass type I membrane protein</topology>
    </subcellularLocation>
    <subcellularLocation>
        <location evidence="1">Nucleus</location>
    </subcellularLocation>
</comment>
<protein>
    <recommendedName>
        <fullName evidence="19">Matrin-type domain-containing protein</fullName>
    </recommendedName>
</protein>
<dbReference type="Pfam" id="PF08263">
    <property type="entry name" value="LRRNT_2"/>
    <property type="match status" value="1"/>
</dbReference>
<keyword evidence="15" id="KW-0325">Glycoprotein</keyword>
<keyword evidence="16" id="KW-0539">Nucleus</keyword>
<evidence type="ECO:0000256" key="8">
    <source>
        <dbReference type="ARBA" id="ARBA00022729"/>
    </source>
</evidence>
<keyword evidence="10" id="KW-0863">Zinc-finger</keyword>
<dbReference type="InterPro" id="IPR003591">
    <property type="entry name" value="Leu-rich_rpt_typical-subtyp"/>
</dbReference>
<evidence type="ECO:0000256" key="9">
    <source>
        <dbReference type="ARBA" id="ARBA00022737"/>
    </source>
</evidence>
<dbReference type="EMBL" id="JAYMYR010000006">
    <property type="protein sequence ID" value="KAK7355241.1"/>
    <property type="molecule type" value="Genomic_DNA"/>
</dbReference>
<name>A0AAN9MJU3_PHACN</name>
<dbReference type="InterPro" id="IPR000690">
    <property type="entry name" value="Matrin/U1-C_Znf_C2H2"/>
</dbReference>
<evidence type="ECO:0000256" key="18">
    <source>
        <dbReference type="SAM" id="Phobius"/>
    </source>
</evidence>
<keyword evidence="8" id="KW-0732">Signal</keyword>
<evidence type="ECO:0000256" key="16">
    <source>
        <dbReference type="ARBA" id="ARBA00023242"/>
    </source>
</evidence>
<evidence type="ECO:0000256" key="17">
    <source>
        <dbReference type="SAM" id="MobiDB-lite"/>
    </source>
</evidence>
<feature type="transmembrane region" description="Helical" evidence="18">
    <location>
        <begin position="911"/>
        <end position="933"/>
    </location>
</feature>
<keyword evidence="7" id="KW-0479">Metal-binding</keyword>
<accession>A0AAN9MJU3</accession>
<evidence type="ECO:0000259" key="19">
    <source>
        <dbReference type="PROSITE" id="PS50171"/>
    </source>
</evidence>